<evidence type="ECO:0000313" key="2">
    <source>
        <dbReference type="EnsemblPlants" id="KRH15933"/>
    </source>
</evidence>
<dbReference type="InterPro" id="IPR036514">
    <property type="entry name" value="SGNH_hydro_sf"/>
</dbReference>
<proteinExistence type="predicted"/>
<reference evidence="1 2" key="1">
    <citation type="journal article" date="2010" name="Nature">
        <title>Genome sequence of the palaeopolyploid soybean.</title>
        <authorList>
            <person name="Schmutz J."/>
            <person name="Cannon S.B."/>
            <person name="Schlueter J."/>
            <person name="Ma J."/>
            <person name="Mitros T."/>
            <person name="Nelson W."/>
            <person name="Hyten D.L."/>
            <person name="Song Q."/>
            <person name="Thelen J.J."/>
            <person name="Cheng J."/>
            <person name="Xu D."/>
            <person name="Hellsten U."/>
            <person name="May G.D."/>
            <person name="Yu Y."/>
            <person name="Sakurai T."/>
            <person name="Umezawa T."/>
            <person name="Bhattacharyya M.K."/>
            <person name="Sandhu D."/>
            <person name="Valliyodan B."/>
            <person name="Lindquist E."/>
            <person name="Peto M."/>
            <person name="Grant D."/>
            <person name="Shu S."/>
            <person name="Goodstein D."/>
            <person name="Barry K."/>
            <person name="Futrell-Griggs M."/>
            <person name="Abernathy B."/>
            <person name="Du J."/>
            <person name="Tian Z."/>
            <person name="Zhu L."/>
            <person name="Gill N."/>
            <person name="Joshi T."/>
            <person name="Libault M."/>
            <person name="Sethuraman A."/>
            <person name="Zhang X.-C."/>
            <person name="Shinozaki K."/>
            <person name="Nguyen H.T."/>
            <person name="Wing R.A."/>
            <person name="Cregan P."/>
            <person name="Specht J."/>
            <person name="Grimwood J."/>
            <person name="Rokhsar D."/>
            <person name="Stacey G."/>
            <person name="Shoemaker R.C."/>
            <person name="Jackson S.A."/>
        </authorList>
    </citation>
    <scope>NUCLEOTIDE SEQUENCE [LARGE SCALE GENOMIC DNA]</scope>
    <source>
        <strain evidence="2">cv. Williams 82</strain>
        <tissue evidence="1">Callus</tissue>
    </source>
</reference>
<dbReference type="Gene3D" id="3.40.50.1110">
    <property type="entry name" value="SGNH hydrolase"/>
    <property type="match status" value="1"/>
</dbReference>
<reference evidence="2" key="2">
    <citation type="submission" date="2018-02" db="UniProtKB">
        <authorList>
            <consortium name="EnsemblPlants"/>
        </authorList>
    </citation>
    <scope>IDENTIFICATION</scope>
    <source>
        <strain evidence="2">Williams 82</strain>
    </source>
</reference>
<dbReference type="EMBL" id="CM000847">
    <property type="protein sequence ID" value="KRH15933.1"/>
    <property type="molecule type" value="Genomic_DNA"/>
</dbReference>
<dbReference type="SMR" id="K7M775"/>
<dbReference type="InParanoid" id="K7M775"/>
<protein>
    <recommendedName>
        <fullName evidence="4">SGNH hydrolase-type esterase domain-containing protein</fullName>
    </recommendedName>
</protein>
<dbReference type="PANTHER" id="PTHR14209:SF10">
    <property type="entry name" value="SGNH HYDROLASE-TYPE ESTERASE DOMAIN-CONTAINING PROTEIN"/>
    <property type="match status" value="1"/>
</dbReference>
<dbReference type="STRING" id="3847.K7M775"/>
<dbReference type="SUPFAM" id="SSF52266">
    <property type="entry name" value="SGNH hydrolase"/>
    <property type="match status" value="1"/>
</dbReference>
<evidence type="ECO:0008006" key="4">
    <source>
        <dbReference type="Google" id="ProtNLM"/>
    </source>
</evidence>
<keyword evidence="3" id="KW-1185">Reference proteome</keyword>
<evidence type="ECO:0000313" key="1">
    <source>
        <dbReference type="EMBL" id="KRH15933.1"/>
    </source>
</evidence>
<gene>
    <name evidence="1" type="ORF">GLYMA_14G120200</name>
</gene>
<dbReference type="HOGENOM" id="CLU_2626840_0_0_1"/>
<dbReference type="EnsemblPlants" id="KRH15933">
    <property type="protein sequence ID" value="KRH15933"/>
    <property type="gene ID" value="GLYMA_14G120200"/>
</dbReference>
<sequence length="78" mass="9015">MMVDEVNLQLNFAKIMDATNQQSLVIVYFGGNDSMHRHLSGLSPHVPLQEYIENMKKIVIHLKPFKEDSYNISQFPSH</sequence>
<dbReference type="Gramene" id="KRH15933">
    <property type="protein sequence ID" value="KRH15933"/>
    <property type="gene ID" value="GLYMA_14G120200"/>
</dbReference>
<evidence type="ECO:0000313" key="3">
    <source>
        <dbReference type="Proteomes" id="UP000008827"/>
    </source>
</evidence>
<dbReference type="AlphaFoldDB" id="K7M775"/>
<dbReference type="eggNOG" id="KOG3035">
    <property type="taxonomic scope" value="Eukaryota"/>
</dbReference>
<organism evidence="2">
    <name type="scientific">Glycine max</name>
    <name type="common">Soybean</name>
    <name type="synonym">Glycine hispida</name>
    <dbReference type="NCBI Taxonomy" id="3847"/>
    <lineage>
        <taxon>Eukaryota</taxon>
        <taxon>Viridiplantae</taxon>
        <taxon>Streptophyta</taxon>
        <taxon>Embryophyta</taxon>
        <taxon>Tracheophyta</taxon>
        <taxon>Spermatophyta</taxon>
        <taxon>Magnoliopsida</taxon>
        <taxon>eudicotyledons</taxon>
        <taxon>Gunneridae</taxon>
        <taxon>Pentapetalae</taxon>
        <taxon>rosids</taxon>
        <taxon>fabids</taxon>
        <taxon>Fabales</taxon>
        <taxon>Fabaceae</taxon>
        <taxon>Papilionoideae</taxon>
        <taxon>50 kb inversion clade</taxon>
        <taxon>NPAAA clade</taxon>
        <taxon>indigoferoid/millettioid clade</taxon>
        <taxon>Phaseoleae</taxon>
        <taxon>Glycine</taxon>
        <taxon>Glycine subgen. Soja</taxon>
    </lineage>
</organism>
<name>K7M775_SOYBN</name>
<dbReference type="Proteomes" id="UP000008827">
    <property type="component" value="Chromosome 14"/>
</dbReference>
<dbReference type="PaxDb" id="3847-GLYMA14G27533.1"/>
<reference evidence="1" key="3">
    <citation type="submission" date="2018-07" db="EMBL/GenBank/DDBJ databases">
        <title>WGS assembly of Glycine max.</title>
        <authorList>
            <person name="Schmutz J."/>
            <person name="Cannon S."/>
            <person name="Schlueter J."/>
            <person name="Ma J."/>
            <person name="Mitros T."/>
            <person name="Nelson W."/>
            <person name="Hyten D."/>
            <person name="Song Q."/>
            <person name="Thelen J."/>
            <person name="Cheng J."/>
            <person name="Xu D."/>
            <person name="Hellsten U."/>
            <person name="May G."/>
            <person name="Yu Y."/>
            <person name="Sakurai T."/>
            <person name="Umezawa T."/>
            <person name="Bhattacharyya M."/>
            <person name="Sandhu D."/>
            <person name="Valliyodan B."/>
            <person name="Lindquist E."/>
            <person name="Peto M."/>
            <person name="Grant D."/>
            <person name="Shu S."/>
            <person name="Goodstein D."/>
            <person name="Barry K."/>
            <person name="Futrell-Griggs M."/>
            <person name="Abernathy B."/>
            <person name="Du J."/>
            <person name="Tian Z."/>
            <person name="Zhu L."/>
            <person name="Gill N."/>
            <person name="Joshi T."/>
            <person name="Libault M."/>
            <person name="Sethuraman A."/>
            <person name="Zhang X."/>
            <person name="Shinozaki K."/>
            <person name="Nguyen H."/>
            <person name="Wing R."/>
            <person name="Cregan P."/>
            <person name="Specht J."/>
            <person name="Grimwood J."/>
            <person name="Rokhsar D."/>
            <person name="Stacey G."/>
            <person name="Shoemaker R."/>
            <person name="Jackson S."/>
        </authorList>
    </citation>
    <scope>NUCLEOTIDE SEQUENCE</scope>
    <source>
        <tissue evidence="1">Callus</tissue>
    </source>
</reference>
<dbReference type="InterPro" id="IPR045136">
    <property type="entry name" value="Iah1-like"/>
</dbReference>
<accession>K7M775</accession>
<dbReference type="PANTHER" id="PTHR14209">
    <property type="entry name" value="ISOAMYL ACETATE-HYDROLYZING ESTERASE 1"/>
    <property type="match status" value="1"/>
</dbReference>